<organism evidence="2 3">
    <name type="scientific">Flavobacterium potami</name>
    <dbReference type="NCBI Taxonomy" id="2872310"/>
    <lineage>
        <taxon>Bacteria</taxon>
        <taxon>Pseudomonadati</taxon>
        <taxon>Bacteroidota</taxon>
        <taxon>Flavobacteriia</taxon>
        <taxon>Flavobacteriales</taxon>
        <taxon>Flavobacteriaceae</taxon>
        <taxon>Flavobacterium</taxon>
    </lineage>
</organism>
<evidence type="ECO:0000256" key="1">
    <source>
        <dbReference type="SAM" id="Phobius"/>
    </source>
</evidence>
<evidence type="ECO:0000313" key="2">
    <source>
        <dbReference type="EMBL" id="MBZ4036351.1"/>
    </source>
</evidence>
<dbReference type="EMBL" id="JAINUY010000005">
    <property type="protein sequence ID" value="MBZ4036351.1"/>
    <property type="molecule type" value="Genomic_DNA"/>
</dbReference>
<gene>
    <name evidence="2" type="ORF">K6T82_16380</name>
</gene>
<comment type="caution">
    <text evidence="2">The sequence shown here is derived from an EMBL/GenBank/DDBJ whole genome shotgun (WGS) entry which is preliminary data.</text>
</comment>
<keyword evidence="3" id="KW-1185">Reference proteome</keyword>
<dbReference type="Proteomes" id="UP001139366">
    <property type="component" value="Unassembled WGS sequence"/>
</dbReference>
<evidence type="ECO:0000313" key="3">
    <source>
        <dbReference type="Proteomes" id="UP001139366"/>
    </source>
</evidence>
<dbReference type="AlphaFoldDB" id="A0A9X1KSK3"/>
<accession>A0A9X1KSK3</accession>
<keyword evidence="1" id="KW-0472">Membrane</keyword>
<sequence length="140" mass="15980">MQVSKPKIIQLSLLALSSIIILTSFINFKGFHAKFYNKTGENLDSLMIAGTLIGNLKSNESTKSIVFKEFEFDGSIPYEKISANSNTKKLDMLHWSWCGTERNTKSRGSYSFDIKKALDNNGNTCLYLVEHNKKIFWEEK</sequence>
<proteinExistence type="predicted"/>
<keyword evidence="1" id="KW-1133">Transmembrane helix</keyword>
<name>A0A9X1KSK3_9FLAO</name>
<reference evidence="2 3" key="1">
    <citation type="journal article" date="2023" name="Antonie Van Leeuwenhoek">
        <title>Flavobacterium potami sp. nov., a multi-metal resistance genes harbouring bacterium isolated from shallow river silt.</title>
        <authorList>
            <person name="Li S."/>
            <person name="Mao S."/>
            <person name="Mu W."/>
            <person name="Guo B."/>
            <person name="Li C."/>
            <person name="Zhu Q."/>
            <person name="Hou X."/>
            <person name="Zhao Y."/>
            <person name="Wei S."/>
            <person name="Liu H."/>
            <person name="Liu A."/>
        </authorList>
    </citation>
    <scope>NUCLEOTIDE SEQUENCE [LARGE SCALE GENOMIC DNA]</scope>
    <source>
        <strain evidence="2 3">17A</strain>
    </source>
</reference>
<feature type="transmembrane region" description="Helical" evidence="1">
    <location>
        <begin position="6"/>
        <end position="28"/>
    </location>
</feature>
<keyword evidence="1" id="KW-0812">Transmembrane</keyword>
<protein>
    <submittedName>
        <fullName evidence="2">Uncharacterized protein</fullName>
    </submittedName>
</protein>
<dbReference type="RefSeq" id="WP_223707733.1">
    <property type="nucleotide sequence ID" value="NZ_JAINUY010000005.1"/>
</dbReference>